<evidence type="ECO:0000256" key="3">
    <source>
        <dbReference type="ARBA" id="ARBA00023274"/>
    </source>
</evidence>
<proteinExistence type="evidence at transcript level"/>
<dbReference type="GO" id="GO:0005763">
    <property type="term" value="C:mitochondrial small ribosomal subunit"/>
    <property type="evidence" value="ECO:0007669"/>
    <property type="project" value="InterPro"/>
</dbReference>
<dbReference type="EMBL" id="GADI01005711">
    <property type="protein sequence ID" value="JAA68097.1"/>
    <property type="molecule type" value="mRNA"/>
</dbReference>
<dbReference type="GO" id="GO:0032543">
    <property type="term" value="P:mitochondrial translation"/>
    <property type="evidence" value="ECO:0007669"/>
    <property type="project" value="TreeGrafter"/>
</dbReference>
<sequence length="134" mass="15169">MAAAGSTAILMGKCISSAMKKSVRVVVPRFVLNTYLMAHYKERTEYDVFDANEECKPGDWVIIRELPERLSLKIAHKVEKIVFKDGNIIDPLTGQKCMFTDYVKDVDRESEVFGLAPPYKSLPEPKEQAKLSDK</sequence>
<organism evidence="4">
    <name type="scientific">Ixodes ricinus</name>
    <name type="common">Common tick</name>
    <name type="synonym">Acarus ricinus</name>
    <dbReference type="NCBI Taxonomy" id="34613"/>
    <lineage>
        <taxon>Eukaryota</taxon>
        <taxon>Metazoa</taxon>
        <taxon>Ecdysozoa</taxon>
        <taxon>Arthropoda</taxon>
        <taxon>Chelicerata</taxon>
        <taxon>Arachnida</taxon>
        <taxon>Acari</taxon>
        <taxon>Parasitiformes</taxon>
        <taxon>Ixodida</taxon>
        <taxon>Ixodoidea</taxon>
        <taxon>Ixodidae</taxon>
        <taxon>Ixodinae</taxon>
        <taxon>Ixodes</taxon>
    </lineage>
</organism>
<dbReference type="GO" id="GO:0003735">
    <property type="term" value="F:structural constituent of ribosome"/>
    <property type="evidence" value="ECO:0007669"/>
    <property type="project" value="InterPro"/>
</dbReference>
<protein>
    <submittedName>
        <fullName evidence="4">Putative mitochondrial/chloroplast ribosomal s17-like protein</fullName>
    </submittedName>
</protein>
<evidence type="ECO:0000313" key="4">
    <source>
        <dbReference type="EMBL" id="JAA68097.1"/>
    </source>
</evidence>
<name>A0A0K8RAB1_IXORI</name>
<dbReference type="InterPro" id="IPR012340">
    <property type="entry name" value="NA-bd_OB-fold"/>
</dbReference>
<reference evidence="4" key="1">
    <citation type="submission" date="2012-12" db="EMBL/GenBank/DDBJ databases">
        <title>Identification and characterization of a phenylalanine ammonia-lyase gene family in Isatis indigotica Fort.</title>
        <authorList>
            <person name="Liu Q."/>
            <person name="Chen J."/>
            <person name="Zhou X."/>
            <person name="Di P."/>
            <person name="Xiao Y."/>
            <person name="Xuan H."/>
            <person name="Zhang L."/>
            <person name="Chen W."/>
        </authorList>
    </citation>
    <scope>NUCLEOTIDE SEQUENCE</scope>
    <source>
        <tissue evidence="4">Salivary gland</tissue>
    </source>
</reference>
<evidence type="ECO:0000256" key="2">
    <source>
        <dbReference type="ARBA" id="ARBA00022980"/>
    </source>
</evidence>
<dbReference type="InterPro" id="IPR000266">
    <property type="entry name" value="Ribosomal_uS17"/>
</dbReference>
<dbReference type="PANTHER" id="PTHR24088">
    <property type="entry name" value="28S RIBOSOMAL PROTEIN S17, MITOCHONDRIAL"/>
    <property type="match status" value="1"/>
</dbReference>
<keyword evidence="2" id="KW-0689">Ribosomal protein</keyword>
<dbReference type="Pfam" id="PF00366">
    <property type="entry name" value="Ribosomal_S17"/>
    <property type="match status" value="1"/>
</dbReference>
<dbReference type="PANTHER" id="PTHR24088:SF0">
    <property type="entry name" value="SMALL RIBOSOMAL SUBUNIT PROTEIN US17M"/>
    <property type="match status" value="1"/>
</dbReference>
<dbReference type="Gene3D" id="2.40.50.140">
    <property type="entry name" value="Nucleic acid-binding proteins"/>
    <property type="match status" value="1"/>
</dbReference>
<dbReference type="AlphaFoldDB" id="A0A0K8RAB1"/>
<keyword evidence="3" id="KW-0687">Ribonucleoprotein</keyword>
<dbReference type="InterPro" id="IPR039193">
    <property type="entry name" value="Ribosomal_uS17m_metazoa"/>
</dbReference>
<comment type="similarity">
    <text evidence="1">Belongs to the universal ribosomal protein uS17 family.</text>
</comment>
<accession>A0A0K8RAB1</accession>
<evidence type="ECO:0000256" key="1">
    <source>
        <dbReference type="ARBA" id="ARBA00010254"/>
    </source>
</evidence>
<dbReference type="SUPFAM" id="SSF50249">
    <property type="entry name" value="Nucleic acid-binding proteins"/>
    <property type="match status" value="1"/>
</dbReference>